<accession>A0AA39T5J8</accession>
<evidence type="ECO:0000313" key="16">
    <source>
        <dbReference type="Proteomes" id="UP001175211"/>
    </source>
</evidence>
<comment type="cofactor">
    <cofactor evidence="1 13">
        <name>heme</name>
        <dbReference type="ChEBI" id="CHEBI:30413"/>
    </cofactor>
</comment>
<evidence type="ECO:0000256" key="8">
    <source>
        <dbReference type="ARBA" id="ARBA00022989"/>
    </source>
</evidence>
<evidence type="ECO:0000256" key="1">
    <source>
        <dbReference type="ARBA" id="ARBA00001971"/>
    </source>
</evidence>
<comment type="pathway">
    <text evidence="3">Secondary metabolite biosynthesis; terpenoid biosynthesis.</text>
</comment>
<protein>
    <submittedName>
        <fullName evidence="15">Cytochrome P450</fullName>
    </submittedName>
</protein>
<dbReference type="RefSeq" id="XP_060336843.1">
    <property type="nucleotide sequence ID" value="XM_060471465.1"/>
</dbReference>
<dbReference type="GO" id="GO:0020037">
    <property type="term" value="F:heme binding"/>
    <property type="evidence" value="ECO:0007669"/>
    <property type="project" value="InterPro"/>
</dbReference>
<evidence type="ECO:0000256" key="13">
    <source>
        <dbReference type="PIRSR" id="PIRSR602401-1"/>
    </source>
</evidence>
<reference evidence="15" key="1">
    <citation type="submission" date="2023-06" db="EMBL/GenBank/DDBJ databases">
        <authorList>
            <consortium name="Lawrence Berkeley National Laboratory"/>
            <person name="Ahrendt S."/>
            <person name="Sahu N."/>
            <person name="Indic B."/>
            <person name="Wong-Bajracharya J."/>
            <person name="Merenyi Z."/>
            <person name="Ke H.-M."/>
            <person name="Monk M."/>
            <person name="Kocsube S."/>
            <person name="Drula E."/>
            <person name="Lipzen A."/>
            <person name="Balint B."/>
            <person name="Henrissat B."/>
            <person name="Andreopoulos B."/>
            <person name="Martin F.M."/>
            <person name="Harder C.B."/>
            <person name="Rigling D."/>
            <person name="Ford K.L."/>
            <person name="Foster G.D."/>
            <person name="Pangilinan J."/>
            <person name="Papanicolaou A."/>
            <person name="Barry K."/>
            <person name="LaButti K."/>
            <person name="Viragh M."/>
            <person name="Koriabine M."/>
            <person name="Yan M."/>
            <person name="Riley R."/>
            <person name="Champramary S."/>
            <person name="Plett K.L."/>
            <person name="Tsai I.J."/>
            <person name="Slot J."/>
            <person name="Sipos G."/>
            <person name="Plett J."/>
            <person name="Nagy L.G."/>
            <person name="Grigoriev I.V."/>
        </authorList>
    </citation>
    <scope>NUCLEOTIDE SEQUENCE</scope>
    <source>
        <strain evidence="15">CCBAS 213</strain>
    </source>
</reference>
<comment type="caution">
    <text evidence="15">The sequence shown here is derived from an EMBL/GenBank/DDBJ whole genome shotgun (WGS) entry which is preliminary data.</text>
</comment>
<keyword evidence="9" id="KW-0560">Oxidoreductase</keyword>
<sequence length="569" mass="63825">MRQGDGNSETIRWRSYSPSVHSFINMPSLSLVLSACALTLAYVVYKRFTRISLSHVKGPESSSFLYGNFPELLQSQAGERDFEWQKTYGDVIRIHAPLGGERLFITDPKALSYIYQSGYNFIKSPSRSALSRITLGPGLLNVEGEQHRRQRKIMTPGFGSSEAKAFVPIFLSYAGKLANKWRDMISMDVSETIIVDIPEWTSRATLDAIGEAAFDYQFGALDNAENELANTYTNLVFHVFGIPKPKDILALSIMDMLPDSFARFIVRNAPSPRFEVGRRTNKLTTRVAKQLVAEKYAALKEGKASKDLMSLMVKANASGNPDMRLEEDELLAQMNIIVFAGHETTSNTLSFALLELVAHPECQTKLRQEIRETQRKMHAVGRDEFTAADFDAMPYLSAVVKETLRMHPVVYNVFRIATKDDVLPLHKPITTKTGEVLTELPIPAGLQVISSIAGYNRSKEVFGEDADVFNPERWLHKEGKPAVSLGVYGNMFTFVGGQRSCLGWRFAVMELHSFIVELVNSFEFSLTDGMDPSRVRRESCFIMMPTIEGEQEKGSQLHMKVRVAPSDED</sequence>
<feature type="transmembrane region" description="Helical" evidence="14">
    <location>
        <begin position="23"/>
        <end position="45"/>
    </location>
</feature>
<keyword evidence="10 13" id="KW-0408">Iron</keyword>
<keyword evidence="16" id="KW-1185">Reference proteome</keyword>
<dbReference type="GO" id="GO:0016705">
    <property type="term" value="F:oxidoreductase activity, acting on paired donors, with incorporation or reduction of molecular oxygen"/>
    <property type="evidence" value="ECO:0007669"/>
    <property type="project" value="InterPro"/>
</dbReference>
<dbReference type="GO" id="GO:0016020">
    <property type="term" value="C:membrane"/>
    <property type="evidence" value="ECO:0007669"/>
    <property type="project" value="UniProtKB-SubCell"/>
</dbReference>
<dbReference type="GO" id="GO:0004497">
    <property type="term" value="F:monooxygenase activity"/>
    <property type="evidence" value="ECO:0007669"/>
    <property type="project" value="UniProtKB-KW"/>
</dbReference>
<keyword evidence="6 14" id="KW-0812">Transmembrane</keyword>
<organism evidence="15 16">
    <name type="scientific">Armillaria tabescens</name>
    <name type="common">Ringless honey mushroom</name>
    <name type="synonym">Agaricus tabescens</name>
    <dbReference type="NCBI Taxonomy" id="1929756"/>
    <lineage>
        <taxon>Eukaryota</taxon>
        <taxon>Fungi</taxon>
        <taxon>Dikarya</taxon>
        <taxon>Basidiomycota</taxon>
        <taxon>Agaricomycotina</taxon>
        <taxon>Agaricomycetes</taxon>
        <taxon>Agaricomycetidae</taxon>
        <taxon>Agaricales</taxon>
        <taxon>Marasmiineae</taxon>
        <taxon>Physalacriaceae</taxon>
        <taxon>Desarmillaria</taxon>
    </lineage>
</organism>
<dbReference type="SUPFAM" id="SSF48264">
    <property type="entry name" value="Cytochrome P450"/>
    <property type="match status" value="1"/>
</dbReference>
<dbReference type="CDD" id="cd11069">
    <property type="entry name" value="CYP_FUM15-like"/>
    <property type="match status" value="1"/>
</dbReference>
<evidence type="ECO:0000256" key="9">
    <source>
        <dbReference type="ARBA" id="ARBA00023002"/>
    </source>
</evidence>
<feature type="binding site" description="axial binding residue" evidence="13">
    <location>
        <position position="501"/>
    </location>
    <ligand>
        <name>heme</name>
        <dbReference type="ChEBI" id="CHEBI:30413"/>
    </ligand>
    <ligandPart>
        <name>Fe</name>
        <dbReference type="ChEBI" id="CHEBI:18248"/>
    </ligandPart>
</feature>
<dbReference type="InterPro" id="IPR002401">
    <property type="entry name" value="Cyt_P450_E_grp-I"/>
</dbReference>
<evidence type="ECO:0000256" key="4">
    <source>
        <dbReference type="ARBA" id="ARBA00010617"/>
    </source>
</evidence>
<dbReference type="PANTHER" id="PTHR24305">
    <property type="entry name" value="CYTOCHROME P450"/>
    <property type="match status" value="1"/>
</dbReference>
<evidence type="ECO:0000256" key="10">
    <source>
        <dbReference type="ARBA" id="ARBA00023004"/>
    </source>
</evidence>
<proteinExistence type="inferred from homology"/>
<comment type="subcellular location">
    <subcellularLocation>
        <location evidence="2">Membrane</location>
    </subcellularLocation>
</comment>
<dbReference type="GO" id="GO:0005506">
    <property type="term" value="F:iron ion binding"/>
    <property type="evidence" value="ECO:0007669"/>
    <property type="project" value="InterPro"/>
</dbReference>
<dbReference type="GeneID" id="85355013"/>
<name>A0AA39T5J8_ARMTA</name>
<evidence type="ECO:0000313" key="15">
    <source>
        <dbReference type="EMBL" id="KAK0466016.1"/>
    </source>
</evidence>
<evidence type="ECO:0000256" key="3">
    <source>
        <dbReference type="ARBA" id="ARBA00004721"/>
    </source>
</evidence>
<keyword evidence="12 14" id="KW-0472">Membrane</keyword>
<dbReference type="Gene3D" id="1.10.630.10">
    <property type="entry name" value="Cytochrome P450"/>
    <property type="match status" value="1"/>
</dbReference>
<evidence type="ECO:0000256" key="7">
    <source>
        <dbReference type="ARBA" id="ARBA00022723"/>
    </source>
</evidence>
<evidence type="ECO:0000256" key="14">
    <source>
        <dbReference type="SAM" id="Phobius"/>
    </source>
</evidence>
<dbReference type="PRINTS" id="PR00385">
    <property type="entry name" value="P450"/>
</dbReference>
<keyword evidence="11" id="KW-0503">Monooxygenase</keyword>
<dbReference type="InterPro" id="IPR050121">
    <property type="entry name" value="Cytochrome_P450_monoxygenase"/>
</dbReference>
<dbReference type="Pfam" id="PF00067">
    <property type="entry name" value="p450"/>
    <property type="match status" value="1"/>
</dbReference>
<dbReference type="PRINTS" id="PR00463">
    <property type="entry name" value="EP450I"/>
</dbReference>
<dbReference type="InterPro" id="IPR036396">
    <property type="entry name" value="Cyt_P450_sf"/>
</dbReference>
<dbReference type="InterPro" id="IPR001128">
    <property type="entry name" value="Cyt_P450"/>
</dbReference>
<keyword evidence="5 13" id="KW-0349">Heme</keyword>
<evidence type="ECO:0000256" key="6">
    <source>
        <dbReference type="ARBA" id="ARBA00022692"/>
    </source>
</evidence>
<evidence type="ECO:0000256" key="12">
    <source>
        <dbReference type="ARBA" id="ARBA00023136"/>
    </source>
</evidence>
<keyword evidence="7 13" id="KW-0479">Metal-binding</keyword>
<gene>
    <name evidence="15" type="ORF">EV420DRAFT_1509350</name>
</gene>
<dbReference type="PANTHER" id="PTHR24305:SF166">
    <property type="entry name" value="CYTOCHROME P450 12A4, MITOCHONDRIAL-RELATED"/>
    <property type="match status" value="1"/>
</dbReference>
<dbReference type="EMBL" id="JAUEPS010000004">
    <property type="protein sequence ID" value="KAK0466016.1"/>
    <property type="molecule type" value="Genomic_DNA"/>
</dbReference>
<evidence type="ECO:0000256" key="5">
    <source>
        <dbReference type="ARBA" id="ARBA00022617"/>
    </source>
</evidence>
<keyword evidence="8 14" id="KW-1133">Transmembrane helix</keyword>
<dbReference type="AlphaFoldDB" id="A0AA39T5J8"/>
<comment type="similarity">
    <text evidence="4">Belongs to the cytochrome P450 family.</text>
</comment>
<evidence type="ECO:0000256" key="11">
    <source>
        <dbReference type="ARBA" id="ARBA00023033"/>
    </source>
</evidence>
<dbReference type="Proteomes" id="UP001175211">
    <property type="component" value="Unassembled WGS sequence"/>
</dbReference>
<evidence type="ECO:0000256" key="2">
    <source>
        <dbReference type="ARBA" id="ARBA00004370"/>
    </source>
</evidence>